<sequence>MNQHRQRAGSGRRGGVRQISEIANAMIDPVLAKRAGINTVLLGAWDEIAGADFADCTRPERIRWDRRRREIDPGEGGGEPGVLTVACESARALYLAHATDDLIRRVNVFFGFPAIDRVRIVQKPVSAAPGAALRRARVRPLAEREKVRLDAMLEGVEDDGLRASLERLGRGVIGERGTGD</sequence>
<dbReference type="Pfam" id="PF05258">
    <property type="entry name" value="DciA"/>
    <property type="match status" value="1"/>
</dbReference>
<organism evidence="1 2">
    <name type="scientific">Pararhizobium mangrovi</name>
    <dbReference type="NCBI Taxonomy" id="2590452"/>
    <lineage>
        <taxon>Bacteria</taxon>
        <taxon>Pseudomonadati</taxon>
        <taxon>Pseudomonadota</taxon>
        <taxon>Alphaproteobacteria</taxon>
        <taxon>Hyphomicrobiales</taxon>
        <taxon>Rhizobiaceae</taxon>
        <taxon>Rhizobium/Agrobacterium group</taxon>
        <taxon>Pararhizobium</taxon>
    </lineage>
</organism>
<dbReference type="RefSeq" id="WP_141166694.1">
    <property type="nucleotide sequence ID" value="NZ_VHLH01000014.1"/>
</dbReference>
<dbReference type="EMBL" id="VHLH01000014">
    <property type="protein sequence ID" value="TPW28683.1"/>
    <property type="molecule type" value="Genomic_DNA"/>
</dbReference>
<proteinExistence type="predicted"/>
<comment type="caution">
    <text evidence="1">The sequence shown here is derived from an EMBL/GenBank/DDBJ whole genome shotgun (WGS) entry which is preliminary data.</text>
</comment>
<dbReference type="PIRSF" id="PIRSF032064">
    <property type="entry name" value="UCP032064"/>
    <property type="match status" value="1"/>
</dbReference>
<accession>A0A506U2V5</accession>
<reference evidence="1 2" key="1">
    <citation type="submission" date="2019-06" db="EMBL/GenBank/DDBJ databases">
        <authorList>
            <person name="Li M."/>
        </authorList>
    </citation>
    <scope>NUCLEOTIDE SEQUENCE [LARGE SCALE GENOMIC DNA]</scope>
    <source>
        <strain evidence="1 2">BGMRC6574</strain>
    </source>
</reference>
<dbReference type="Proteomes" id="UP000320314">
    <property type="component" value="Unassembled WGS sequence"/>
</dbReference>
<gene>
    <name evidence="1" type="ORF">FJU11_08905</name>
</gene>
<dbReference type="InterPro" id="IPR007922">
    <property type="entry name" value="DciA-like"/>
</dbReference>
<protein>
    <submittedName>
        <fullName evidence="1">DUF721 domain-containing protein</fullName>
    </submittedName>
</protein>
<dbReference type="AlphaFoldDB" id="A0A506U2V5"/>
<keyword evidence="2" id="KW-1185">Reference proteome</keyword>
<evidence type="ECO:0000313" key="2">
    <source>
        <dbReference type="Proteomes" id="UP000320314"/>
    </source>
</evidence>
<name>A0A506U2V5_9HYPH</name>
<evidence type="ECO:0000313" key="1">
    <source>
        <dbReference type="EMBL" id="TPW28683.1"/>
    </source>
</evidence>
<dbReference type="InterPro" id="IPR010593">
    <property type="entry name" value="DUF1159"/>
</dbReference>
<dbReference type="OrthoDB" id="7160947at2"/>